<dbReference type="EMBL" id="AMZH03008907">
    <property type="protein sequence ID" value="RRT57986.1"/>
    <property type="molecule type" value="Genomic_DNA"/>
</dbReference>
<name>A0A426Z1Y7_ENSVE</name>
<gene>
    <name evidence="2" type="ORF">B296_00015839</name>
</gene>
<accession>A0A426Z1Y7</accession>
<sequence length="188" mass="21073">MATPFAGDGVLALMPQEVVNSIDPAPSSPPQPVEKPLTESPGKSPILVFVYFQKAIQSELDRLHYDAVELATAGSGDVSSLAGRCIFLFDIYQHHCNAEDAVWVLPLARLRFSPEKQRKLLFKSLCVMPLKLLECVLPWFVANLSDEEARSFLRNMHLAGWLSSCIFILYFCCNFLLFCNDPCKVYVL</sequence>
<evidence type="ECO:0000256" key="1">
    <source>
        <dbReference type="SAM" id="Phobius"/>
    </source>
</evidence>
<proteinExistence type="predicted"/>
<comment type="caution">
    <text evidence="2">The sequence shown here is derived from an EMBL/GenBank/DDBJ whole genome shotgun (WGS) entry which is preliminary data.</text>
</comment>
<feature type="transmembrane region" description="Helical" evidence="1">
    <location>
        <begin position="161"/>
        <end position="179"/>
    </location>
</feature>
<evidence type="ECO:0000313" key="3">
    <source>
        <dbReference type="Proteomes" id="UP000287651"/>
    </source>
</evidence>
<feature type="transmembrane region" description="Helical" evidence="1">
    <location>
        <begin position="120"/>
        <end position="141"/>
    </location>
</feature>
<protein>
    <recommendedName>
        <fullName evidence="4">Hemerythrin-like domain-containing protein</fullName>
    </recommendedName>
</protein>
<evidence type="ECO:0008006" key="4">
    <source>
        <dbReference type="Google" id="ProtNLM"/>
    </source>
</evidence>
<evidence type="ECO:0000313" key="2">
    <source>
        <dbReference type="EMBL" id="RRT57986.1"/>
    </source>
</evidence>
<dbReference type="Proteomes" id="UP000287651">
    <property type="component" value="Unassembled WGS sequence"/>
</dbReference>
<dbReference type="Gene3D" id="1.20.120.520">
    <property type="entry name" value="nmb1532 protein domain like"/>
    <property type="match status" value="1"/>
</dbReference>
<keyword evidence="1" id="KW-0812">Transmembrane</keyword>
<dbReference type="AlphaFoldDB" id="A0A426Z1Y7"/>
<keyword evidence="1" id="KW-0472">Membrane</keyword>
<organism evidence="2 3">
    <name type="scientific">Ensete ventricosum</name>
    <name type="common">Abyssinian banana</name>
    <name type="synonym">Musa ensete</name>
    <dbReference type="NCBI Taxonomy" id="4639"/>
    <lineage>
        <taxon>Eukaryota</taxon>
        <taxon>Viridiplantae</taxon>
        <taxon>Streptophyta</taxon>
        <taxon>Embryophyta</taxon>
        <taxon>Tracheophyta</taxon>
        <taxon>Spermatophyta</taxon>
        <taxon>Magnoliopsida</taxon>
        <taxon>Liliopsida</taxon>
        <taxon>Zingiberales</taxon>
        <taxon>Musaceae</taxon>
        <taxon>Ensete</taxon>
    </lineage>
</organism>
<keyword evidence="1" id="KW-1133">Transmembrane helix</keyword>
<reference evidence="2 3" key="1">
    <citation type="journal article" date="2014" name="Agronomy (Basel)">
        <title>A Draft Genome Sequence for Ensete ventricosum, the Drought-Tolerant Tree Against Hunger.</title>
        <authorList>
            <person name="Harrison J."/>
            <person name="Moore K.A."/>
            <person name="Paszkiewicz K."/>
            <person name="Jones T."/>
            <person name="Grant M."/>
            <person name="Ambacheew D."/>
            <person name="Muzemil S."/>
            <person name="Studholme D.J."/>
        </authorList>
    </citation>
    <scope>NUCLEOTIDE SEQUENCE [LARGE SCALE GENOMIC DNA]</scope>
</reference>